<feature type="domain" description="SLH" evidence="4">
    <location>
        <begin position="1005"/>
        <end position="1064"/>
    </location>
</feature>
<protein>
    <submittedName>
        <fullName evidence="5">S-layer homology domain-containing protein</fullName>
    </submittedName>
</protein>
<dbReference type="Proteomes" id="UP001211173">
    <property type="component" value="Unassembled WGS sequence"/>
</dbReference>
<feature type="domain" description="SLH" evidence="4">
    <location>
        <begin position="1065"/>
        <end position="1128"/>
    </location>
</feature>
<dbReference type="AlphaFoldDB" id="A0AAW6CIQ8"/>
<dbReference type="EMBL" id="JAQLWV010000045">
    <property type="protein sequence ID" value="MDB7935463.1"/>
    <property type="molecule type" value="Genomic_DNA"/>
</dbReference>
<organism evidence="5 6">
    <name type="scientific">Flavonifractor plautii</name>
    <name type="common">Fusobacterium plautii</name>
    <dbReference type="NCBI Taxonomy" id="292800"/>
    <lineage>
        <taxon>Bacteria</taxon>
        <taxon>Bacillati</taxon>
        <taxon>Bacillota</taxon>
        <taxon>Clostridia</taxon>
        <taxon>Eubacteriales</taxon>
        <taxon>Oscillospiraceae</taxon>
        <taxon>Flavonifractor</taxon>
    </lineage>
</organism>
<dbReference type="RefSeq" id="WP_195384418.1">
    <property type="nucleotide sequence ID" value="NZ_JADMVZ010000042.1"/>
</dbReference>
<accession>A0AAW6CIQ8</accession>
<evidence type="ECO:0000313" key="5">
    <source>
        <dbReference type="EMBL" id="MDB7935463.1"/>
    </source>
</evidence>
<gene>
    <name evidence="5" type="ORF">PNE06_20470</name>
</gene>
<feature type="signal peptide" evidence="3">
    <location>
        <begin position="1"/>
        <end position="25"/>
    </location>
</feature>
<evidence type="ECO:0000313" key="6">
    <source>
        <dbReference type="Proteomes" id="UP001211173"/>
    </source>
</evidence>
<feature type="chain" id="PRO_5043554722" evidence="3">
    <location>
        <begin position="26"/>
        <end position="1186"/>
    </location>
</feature>
<sequence length="1186" mass="122255">MKKRMFSLFLALTLCLGLLPATAWAAGETVPSNVTLAGTALESGKSYIATVDGITEKTGESAETNYLTYDNGTLIVIGTVEITCDSAGLSFYNGTLTLAGNGDLTIAASGSNSAVSGSPQSTLTTAEGFSGSITLGSVNASAVQNVVLDLTTGGDILISSAKNSAVNTPQNPVMLAGKTVTIKGTDETTEASPANVSTVTAPKLNVTAGDGVTITGSGAIPLIADDNGGECAVTLNAGGDVEIVNKGGMAVFGPLTVTEAHNVTIGGGGTSLLYSANGVHCINASGTVKMESSGIVCSGNDANGLTITGAETVDIAGESTSAPVVTGMTLNECGAATVTRLQCSDTMAPIASTVTSDIPVLLRNGSNDIEPQLLWDGEYYQKAAVDDVYMEPSSEAAVYYEAGDGYVMFSKTSDGTKTGTANAVLLNAGSTAPIAGNLAEVKVIGENSLSEIQSLDEVGTKVSFTGNGTLHTFFGGSVEPEIADSVAFHGLVCVMTTEAPQEQEKPSISMNFTAYGTSDLPPIMWESDQDPGSFVVGTVSSKEAIVTIRLTVSEGATLTIPKEVPLKIEKSEEISCLTNHGTLINNSTVSLPDATPADIKGLRLTGSGLVQVPSGTSITYYTNEGVELGNHKMENLDLSSADADQGDLKIDGYHWDNADRTLTLNGLALTGTLTLPDASGGEIKIVMSKESLVNSVSVSGSYRPTVHITGSAPLTVQSISGDMSLTVAQGAVLNAMESINIGASGNTDSIITVNGTLTVKGDSGIRCGQMVIGADGTVNISGARGVAVFGVNGSSSGTEHKGAFQIANGGTFTADCTDYNVVVFTGGAEVTKENAETYLVLPDNYLPAGYSIRVVTGESGGNTHYAVTVAQKDADLTLVSEHITGAGGKMELKYQPTPTPDPEPTPDPDPMPGGGSDDSEPSYSILLTETKGGVLAVRYKYASKGDTVTITVTPDAGYELDTLTAADKNGKELALTDKGDGKYTFTMPGSKVTVTARFKQTDTGTENPFTDISKNDYFYDAVLWAVEEGVTGGTGGGKFSPNAPCTRAQMVTFLWRASGSPEIGTANPFSDVSSDAYYYDAVLWAAEQGITGGTGNGKFSPDAPCTRAQMATFLWRVAGSPTPESGENIFADVPADSWYAQAVQWAYGQKITNGTGGGKFSPDAICTRAQMVQMLKISNQEFHVAK</sequence>
<comment type="caution">
    <text evidence="5">The sequence shown here is derived from an EMBL/GenBank/DDBJ whole genome shotgun (WGS) entry which is preliminary data.</text>
</comment>
<name>A0AAW6CIQ8_FLAPL</name>
<keyword evidence="3" id="KW-0732">Signal</keyword>
<dbReference type="Pfam" id="PF00395">
    <property type="entry name" value="SLH"/>
    <property type="match status" value="3"/>
</dbReference>
<dbReference type="PROSITE" id="PS51272">
    <property type="entry name" value="SLH"/>
    <property type="match status" value="3"/>
</dbReference>
<evidence type="ECO:0000256" key="2">
    <source>
        <dbReference type="SAM" id="MobiDB-lite"/>
    </source>
</evidence>
<dbReference type="Pfam" id="PF18998">
    <property type="entry name" value="Flg_new_2"/>
    <property type="match status" value="1"/>
</dbReference>
<feature type="compositionally biased region" description="Pro residues" evidence="2">
    <location>
        <begin position="897"/>
        <end position="911"/>
    </location>
</feature>
<reference evidence="5" key="1">
    <citation type="submission" date="2023-01" db="EMBL/GenBank/DDBJ databases">
        <title>Human gut microbiome strain richness.</title>
        <authorList>
            <person name="Chen-Liaw A."/>
        </authorList>
    </citation>
    <scope>NUCLEOTIDE SEQUENCE</scope>
    <source>
        <strain evidence="5">1001287st1_F4_1001285I_161205</strain>
    </source>
</reference>
<dbReference type="InterPro" id="IPR044060">
    <property type="entry name" value="Bacterial_rp_domain"/>
</dbReference>
<evidence type="ECO:0000256" key="3">
    <source>
        <dbReference type="SAM" id="SignalP"/>
    </source>
</evidence>
<proteinExistence type="predicted"/>
<feature type="region of interest" description="Disordered" evidence="2">
    <location>
        <begin position="887"/>
        <end position="923"/>
    </location>
</feature>
<keyword evidence="1" id="KW-0677">Repeat</keyword>
<feature type="domain" description="SLH" evidence="4">
    <location>
        <begin position="1130"/>
        <end position="1186"/>
    </location>
</feature>
<evidence type="ECO:0000259" key="4">
    <source>
        <dbReference type="PROSITE" id="PS51272"/>
    </source>
</evidence>
<dbReference type="InterPro" id="IPR001119">
    <property type="entry name" value="SLH_dom"/>
</dbReference>
<evidence type="ECO:0000256" key="1">
    <source>
        <dbReference type="ARBA" id="ARBA00022737"/>
    </source>
</evidence>